<name>A0ACC1CF99_9NEOP</name>
<evidence type="ECO:0000313" key="2">
    <source>
        <dbReference type="Proteomes" id="UP000824533"/>
    </source>
</evidence>
<organism evidence="1 2">
    <name type="scientific">Dendrolimus kikuchii</name>
    <dbReference type="NCBI Taxonomy" id="765133"/>
    <lineage>
        <taxon>Eukaryota</taxon>
        <taxon>Metazoa</taxon>
        <taxon>Ecdysozoa</taxon>
        <taxon>Arthropoda</taxon>
        <taxon>Hexapoda</taxon>
        <taxon>Insecta</taxon>
        <taxon>Pterygota</taxon>
        <taxon>Neoptera</taxon>
        <taxon>Endopterygota</taxon>
        <taxon>Lepidoptera</taxon>
        <taxon>Glossata</taxon>
        <taxon>Ditrysia</taxon>
        <taxon>Bombycoidea</taxon>
        <taxon>Lasiocampidae</taxon>
        <taxon>Dendrolimus</taxon>
    </lineage>
</organism>
<accession>A0ACC1CF99</accession>
<dbReference type="Proteomes" id="UP000824533">
    <property type="component" value="Linkage Group LG28"/>
</dbReference>
<evidence type="ECO:0000313" key="1">
    <source>
        <dbReference type="EMBL" id="KAJ0170280.1"/>
    </source>
</evidence>
<dbReference type="EMBL" id="CM034414">
    <property type="protein sequence ID" value="KAJ0170280.1"/>
    <property type="molecule type" value="Genomic_DNA"/>
</dbReference>
<reference evidence="1 2" key="1">
    <citation type="journal article" date="2021" name="Front. Genet.">
        <title>Chromosome-Level Genome Assembly Reveals Significant Gene Expansion in the Toll and IMD Signaling Pathways of Dendrolimus kikuchii.</title>
        <authorList>
            <person name="Zhou J."/>
            <person name="Wu P."/>
            <person name="Xiong Z."/>
            <person name="Liu N."/>
            <person name="Zhao N."/>
            <person name="Ji M."/>
            <person name="Qiu Y."/>
            <person name="Yang B."/>
        </authorList>
    </citation>
    <scope>NUCLEOTIDE SEQUENCE [LARGE SCALE GENOMIC DNA]</scope>
    <source>
        <strain evidence="1">Ann1</strain>
    </source>
</reference>
<protein>
    <submittedName>
        <fullName evidence="1">Uncharacterized protein</fullName>
    </submittedName>
</protein>
<proteinExistence type="predicted"/>
<comment type="caution">
    <text evidence="1">The sequence shown here is derived from an EMBL/GenBank/DDBJ whole genome shotgun (WGS) entry which is preliminary data.</text>
</comment>
<keyword evidence="2" id="KW-1185">Reference proteome</keyword>
<gene>
    <name evidence="1" type="ORF">K1T71_014208</name>
</gene>
<sequence>MVGSDYCFTSANLLQYTESLIKEAHLQEMSLLPQSNYGWLKSRHVETSDSIGDLDKLKPLIKKMSPESCALIAVKLDSSELMTSKNILLKLKTLLEERDSIQMMSGNIRRGKEKKNNKRVNRVHPDLSTIGREETVSFIL</sequence>